<organism evidence="1 2">
    <name type="scientific">Desulfosporosinus lacus DSM 15449</name>
    <dbReference type="NCBI Taxonomy" id="1121420"/>
    <lineage>
        <taxon>Bacteria</taxon>
        <taxon>Bacillati</taxon>
        <taxon>Bacillota</taxon>
        <taxon>Clostridia</taxon>
        <taxon>Eubacteriales</taxon>
        <taxon>Desulfitobacteriaceae</taxon>
        <taxon>Desulfosporosinus</taxon>
    </lineage>
</organism>
<sequence>MIIGDKSEFAIEYELASDYGGVWMFGGICYFIKGKQIGDYELGTSLRDVMFHLHNMIRDNGKRIHEELFHLSKFELFNRLNDVLYGYKDSEYEEVGLQEMWARFDIVPRVDIFDESKVFLVEDKNQSRIVFREGISQGLRGINEAYINKGEFDRVICETYKQLDNIYDLELMKQP</sequence>
<protein>
    <submittedName>
        <fullName evidence="1">Immunity protein 42</fullName>
    </submittedName>
</protein>
<dbReference type="STRING" id="1121420.SAMN02746098_04441"/>
<reference evidence="2" key="1">
    <citation type="submission" date="2016-11" db="EMBL/GenBank/DDBJ databases">
        <authorList>
            <person name="Varghese N."/>
            <person name="Submissions S."/>
        </authorList>
    </citation>
    <scope>NUCLEOTIDE SEQUENCE [LARGE SCALE GENOMIC DNA]</scope>
    <source>
        <strain evidence="2">DSM 15449</strain>
    </source>
</reference>
<dbReference type="EMBL" id="FQXJ01000022">
    <property type="protein sequence ID" value="SHI66554.1"/>
    <property type="molecule type" value="Genomic_DNA"/>
</dbReference>
<dbReference type="RefSeq" id="WP_073032266.1">
    <property type="nucleotide sequence ID" value="NZ_FQXJ01000022.1"/>
</dbReference>
<dbReference type="InterPro" id="IPR028958">
    <property type="entry name" value="Imm42"/>
</dbReference>
<dbReference type="Pfam" id="PF15593">
    <property type="entry name" value="Imm42"/>
    <property type="match status" value="1"/>
</dbReference>
<dbReference type="OrthoDB" id="2666753at2"/>
<evidence type="ECO:0000313" key="1">
    <source>
        <dbReference type="EMBL" id="SHI66554.1"/>
    </source>
</evidence>
<name>A0A1M6D0G0_9FIRM</name>
<evidence type="ECO:0000313" key="2">
    <source>
        <dbReference type="Proteomes" id="UP000183954"/>
    </source>
</evidence>
<dbReference type="Proteomes" id="UP000183954">
    <property type="component" value="Unassembled WGS sequence"/>
</dbReference>
<dbReference type="AlphaFoldDB" id="A0A1M6D0G0"/>
<proteinExistence type="predicted"/>
<accession>A0A1M6D0G0</accession>
<gene>
    <name evidence="1" type="ORF">SAMN02746098_04441</name>
</gene>
<keyword evidence="2" id="KW-1185">Reference proteome</keyword>